<dbReference type="EC" id="2.4.1.227" evidence="3"/>
<dbReference type="GO" id="GO:0005975">
    <property type="term" value="P:carbohydrate metabolic process"/>
    <property type="evidence" value="ECO:0007669"/>
    <property type="project" value="InterPro"/>
</dbReference>
<evidence type="ECO:0000259" key="2">
    <source>
        <dbReference type="Pfam" id="PF03033"/>
    </source>
</evidence>
<dbReference type="InterPro" id="IPR004276">
    <property type="entry name" value="GlycoTrans_28_N"/>
</dbReference>
<dbReference type="AlphaFoldDB" id="A0A3B1DGV7"/>
<feature type="domain" description="Glycosyltransferase family 28 N-terminal" evidence="2">
    <location>
        <begin position="6"/>
        <end position="29"/>
    </location>
</feature>
<gene>
    <name evidence="3" type="ORF">MNBD_PLANCTO02-1606</name>
</gene>
<dbReference type="EMBL" id="UOGL01000388">
    <property type="protein sequence ID" value="VAX39952.1"/>
    <property type="molecule type" value="Genomic_DNA"/>
</dbReference>
<keyword evidence="1" id="KW-0472">Membrane</keyword>
<dbReference type="SUPFAM" id="SSF53756">
    <property type="entry name" value="UDP-Glycosyltransferase/glycogen phosphorylase"/>
    <property type="match status" value="1"/>
</dbReference>
<evidence type="ECO:0000313" key="3">
    <source>
        <dbReference type="EMBL" id="VAX39952.1"/>
    </source>
</evidence>
<evidence type="ECO:0000256" key="1">
    <source>
        <dbReference type="SAM" id="Phobius"/>
    </source>
</evidence>
<keyword evidence="3" id="KW-0808">Transferase</keyword>
<organism evidence="3">
    <name type="scientific">hydrothermal vent metagenome</name>
    <dbReference type="NCBI Taxonomy" id="652676"/>
    <lineage>
        <taxon>unclassified sequences</taxon>
        <taxon>metagenomes</taxon>
        <taxon>ecological metagenomes</taxon>
    </lineage>
</organism>
<feature type="non-terminal residue" evidence="3">
    <location>
        <position position="30"/>
    </location>
</feature>
<dbReference type="GO" id="GO:0016758">
    <property type="term" value="F:hexosyltransferase activity"/>
    <property type="evidence" value="ECO:0007669"/>
    <property type="project" value="InterPro"/>
</dbReference>
<sequence>MTHSTVIFAGGGTGGHLFPGIAVARLLSEK</sequence>
<proteinExistence type="predicted"/>
<reference evidence="3" key="1">
    <citation type="submission" date="2018-06" db="EMBL/GenBank/DDBJ databases">
        <authorList>
            <person name="Zhirakovskaya E."/>
        </authorList>
    </citation>
    <scope>NUCLEOTIDE SEQUENCE</scope>
</reference>
<dbReference type="Pfam" id="PF03033">
    <property type="entry name" value="Glyco_transf_28"/>
    <property type="match status" value="1"/>
</dbReference>
<keyword evidence="1" id="KW-0812">Transmembrane</keyword>
<name>A0A3B1DGV7_9ZZZZ</name>
<keyword evidence="3" id="KW-0328">Glycosyltransferase</keyword>
<accession>A0A3B1DGV7</accession>
<feature type="transmembrane region" description="Helical" evidence="1">
    <location>
        <begin position="6"/>
        <end position="27"/>
    </location>
</feature>
<keyword evidence="1" id="KW-1133">Transmembrane helix</keyword>
<protein>
    <submittedName>
        <fullName evidence="3">UDP-N-acetylglucosamine--N-acetylmuramyl-(Pentapeptide) pyrophosphoryl-undecaprenol N-acetylglucosamine transferase</fullName>
        <ecNumber evidence="3">2.4.1.227</ecNumber>
    </submittedName>
</protein>
<dbReference type="Gene3D" id="3.40.50.2000">
    <property type="entry name" value="Glycogen Phosphorylase B"/>
    <property type="match status" value="1"/>
</dbReference>